<sequence length="869" mass="96660">MDKPPAPKKRKVEEEDELWGDDDDDFELTQKDFENLDTEVIASQSVTNGSTSRNNSADPGPSGAARPKLSLSKSGSDRSSMSSGHYQHSFTKPHPVNSSSSSESLNPASTSTSRNNSSCSSEEIPFAPQSRRTSSSHSLDANDQSLTTMYLKNPIIEAEIDKLKQECQRLQKELESAKDDRYSNDGQLKILQQNLSRKDAELGIIRQERAKYIEQQKREQTEKEKNLQTEVDKLTTQLQFKDKELDNFRDRCRTLESASAAGPSVSPVRSPRVSSPLVKKHKTEDNSPKGRSSFPTSQSFMAENYITQPSTSRAGYKPVETSSLDEGTMATEQPVNAESSTPRHFRLNLRCPRGDVPGVELLADLLDSDLGTEKSGDEKGIVGLLQKRTSVVDLQSLQFDRDSSNLLSPVHNKRVLDLKHQPSTIVSPEKPVRKSLISPDSYSSAIHGMKCLLRNQQTFQSRTETNIVLTENTLNGAILILPMIDDYLSQYIEMLRINLDARTCVSPRSSFTSSGSSKSSFDSSIQSLTGSLDMLLKDSADFANNLENMALVTLQVLHKLVSFSAVIRNILLNVEKGPQPMESTDEGEQPMETDKSSPESSLDSDWSISSEKFSNLQVLKKVTKIADCGQKERWYNSLVVQKCFDILIVLGTNNTEEKLGSLQPENIGRVLINALDCRTDKQMVLCALHLISTLVQYNKVVSSLCICTEGCVLLNMYQACTDLIETETDESMLVIGKLVLEILLSIQNVHKGGIVLLCEAGCNCSIKVVQTVVLLVHKLLNIYENSQNQSILDDIIKGLQLLHIMSQKQNSFAENHFHVEHQYVQFVCGLLKVLKDLPGNYESEIMAIGDLWDFNQDDSEIQESDEEPG</sequence>
<organism evidence="3 4">
    <name type="scientific">Mytilus edulis</name>
    <name type="common">Blue mussel</name>
    <dbReference type="NCBI Taxonomy" id="6550"/>
    <lineage>
        <taxon>Eukaryota</taxon>
        <taxon>Metazoa</taxon>
        <taxon>Spiralia</taxon>
        <taxon>Lophotrochozoa</taxon>
        <taxon>Mollusca</taxon>
        <taxon>Bivalvia</taxon>
        <taxon>Autobranchia</taxon>
        <taxon>Pteriomorphia</taxon>
        <taxon>Mytilida</taxon>
        <taxon>Mytiloidea</taxon>
        <taxon>Mytilidae</taxon>
        <taxon>Mytilinae</taxon>
        <taxon>Mytilus</taxon>
    </lineage>
</organism>
<feature type="compositionally biased region" description="Low complexity" evidence="2">
    <location>
        <begin position="70"/>
        <end position="83"/>
    </location>
</feature>
<feature type="coiled-coil region" evidence="1">
    <location>
        <begin position="153"/>
        <end position="180"/>
    </location>
</feature>
<comment type="caution">
    <text evidence="3">The sequence shown here is derived from an EMBL/GenBank/DDBJ whole genome shotgun (WGS) entry which is preliminary data.</text>
</comment>
<proteinExistence type="predicted"/>
<evidence type="ECO:0000313" key="4">
    <source>
        <dbReference type="Proteomes" id="UP000683360"/>
    </source>
</evidence>
<feature type="compositionally biased region" description="Polar residues" evidence="2">
    <location>
        <begin position="130"/>
        <end position="143"/>
    </location>
</feature>
<name>A0A8S3TCB1_MYTED</name>
<keyword evidence="4" id="KW-1185">Reference proteome</keyword>
<dbReference type="PANTHER" id="PTHR28594">
    <property type="entry name" value="ATR-INTERACTING PROTEIN"/>
    <property type="match status" value="1"/>
</dbReference>
<dbReference type="PANTHER" id="PTHR28594:SF1">
    <property type="entry name" value="ATR-INTERACTING PROTEIN"/>
    <property type="match status" value="1"/>
</dbReference>
<evidence type="ECO:0000313" key="3">
    <source>
        <dbReference type="EMBL" id="CAG2228227.1"/>
    </source>
</evidence>
<feature type="compositionally biased region" description="Low complexity" evidence="2">
    <location>
        <begin position="98"/>
        <end position="121"/>
    </location>
</feature>
<feature type="region of interest" description="Disordered" evidence="2">
    <location>
        <begin position="257"/>
        <end position="299"/>
    </location>
</feature>
<feature type="region of interest" description="Disordered" evidence="2">
    <location>
        <begin position="577"/>
        <end position="606"/>
    </location>
</feature>
<dbReference type="GO" id="GO:0000077">
    <property type="term" value="P:DNA damage checkpoint signaling"/>
    <property type="evidence" value="ECO:0007669"/>
    <property type="project" value="InterPro"/>
</dbReference>
<dbReference type="Proteomes" id="UP000683360">
    <property type="component" value="Unassembled WGS sequence"/>
</dbReference>
<protein>
    <submittedName>
        <fullName evidence="3">ATRIP</fullName>
    </submittedName>
</protein>
<dbReference type="EMBL" id="CAJPWZ010001992">
    <property type="protein sequence ID" value="CAG2228227.1"/>
    <property type="molecule type" value="Genomic_DNA"/>
</dbReference>
<feature type="compositionally biased region" description="Polar residues" evidence="2">
    <location>
        <begin position="289"/>
        <end position="299"/>
    </location>
</feature>
<feature type="compositionally biased region" description="Polar residues" evidence="2">
    <location>
        <begin position="41"/>
        <end position="57"/>
    </location>
</feature>
<evidence type="ECO:0000256" key="1">
    <source>
        <dbReference type="SAM" id="Coils"/>
    </source>
</evidence>
<gene>
    <name evidence="3" type="ORF">MEDL_41195</name>
</gene>
<dbReference type="GO" id="GO:0006281">
    <property type="term" value="P:DNA repair"/>
    <property type="evidence" value="ECO:0007669"/>
    <property type="project" value="TreeGrafter"/>
</dbReference>
<reference evidence="3" key="1">
    <citation type="submission" date="2021-03" db="EMBL/GenBank/DDBJ databases">
        <authorList>
            <person name="Bekaert M."/>
        </authorList>
    </citation>
    <scope>NUCLEOTIDE SEQUENCE</scope>
</reference>
<feature type="compositionally biased region" description="Low complexity" evidence="2">
    <location>
        <begin position="257"/>
        <end position="276"/>
    </location>
</feature>
<dbReference type="AlphaFoldDB" id="A0A8S3TCB1"/>
<accession>A0A8S3TCB1</accession>
<dbReference type="OrthoDB" id="6428926at2759"/>
<feature type="compositionally biased region" description="Basic residues" evidence="2">
    <location>
        <begin position="1"/>
        <end position="10"/>
    </location>
</feature>
<keyword evidence="1" id="KW-0175">Coiled coil</keyword>
<evidence type="ECO:0000256" key="2">
    <source>
        <dbReference type="SAM" id="MobiDB-lite"/>
    </source>
</evidence>
<feature type="compositionally biased region" description="Acidic residues" evidence="2">
    <location>
        <begin position="14"/>
        <end position="27"/>
    </location>
</feature>
<feature type="region of interest" description="Disordered" evidence="2">
    <location>
        <begin position="1"/>
        <end position="143"/>
    </location>
</feature>
<dbReference type="InterPro" id="IPR033349">
    <property type="entry name" value="ATRIP"/>
</dbReference>